<dbReference type="PANTHER" id="PTHR46233">
    <property type="entry name" value="HYDROXYACYLGLUTATHIONE HYDROLASE GLOC"/>
    <property type="match status" value="1"/>
</dbReference>
<evidence type="ECO:0000256" key="4">
    <source>
        <dbReference type="ARBA" id="ARBA00022833"/>
    </source>
</evidence>
<dbReference type="GO" id="GO:0004416">
    <property type="term" value="F:hydroxyacylglutathione hydrolase activity"/>
    <property type="evidence" value="ECO:0007669"/>
    <property type="project" value="UniProtKB-EC"/>
</dbReference>
<reference evidence="6" key="1">
    <citation type="submission" date="2019-08" db="EMBL/GenBank/DDBJ databases">
        <authorList>
            <person name="Kucharzyk K."/>
            <person name="Murdoch R.W."/>
            <person name="Higgins S."/>
            <person name="Loffler F."/>
        </authorList>
    </citation>
    <scope>NUCLEOTIDE SEQUENCE</scope>
</reference>
<keyword evidence="2" id="KW-0479">Metal-binding</keyword>
<gene>
    <name evidence="6" type="primary">gloC_40</name>
    <name evidence="6" type="ORF">SDC9_203954</name>
</gene>
<name>A0A645IXX9_9ZZZZ</name>
<keyword evidence="3 6" id="KW-0378">Hydrolase</keyword>
<accession>A0A645IXX9</accession>
<evidence type="ECO:0000256" key="2">
    <source>
        <dbReference type="ARBA" id="ARBA00022723"/>
    </source>
</evidence>
<dbReference type="Pfam" id="PF00753">
    <property type="entry name" value="Lactamase_B"/>
    <property type="match status" value="1"/>
</dbReference>
<evidence type="ECO:0000259" key="5">
    <source>
        <dbReference type="SMART" id="SM00849"/>
    </source>
</evidence>
<feature type="domain" description="Metallo-beta-lactamase" evidence="5">
    <location>
        <begin position="4"/>
        <end position="121"/>
    </location>
</feature>
<dbReference type="PANTHER" id="PTHR46233:SF3">
    <property type="entry name" value="HYDROXYACYLGLUTATHIONE HYDROLASE GLOC"/>
    <property type="match status" value="1"/>
</dbReference>
<sequence length="137" mass="15189">MAELRNLYEIPVCINEKDEYLIMNGGYMFGNPQNCGAADIKIKENDTFDIGNMKLKCIETPGHSEGGMCFLIDNVVFTGDTLFQSSIGRTDFTGGDFETIIDSIKTKLLTLPDETIVLPGHGPETTVKNEKVYNPFL</sequence>
<dbReference type="InterPro" id="IPR001279">
    <property type="entry name" value="Metallo-B-lactamas"/>
</dbReference>
<keyword evidence="4" id="KW-0862">Zinc</keyword>
<evidence type="ECO:0000256" key="3">
    <source>
        <dbReference type="ARBA" id="ARBA00022801"/>
    </source>
</evidence>
<dbReference type="EMBL" id="VSSQ01126411">
    <property type="protein sequence ID" value="MPN56268.1"/>
    <property type="molecule type" value="Genomic_DNA"/>
</dbReference>
<dbReference type="SMART" id="SM00849">
    <property type="entry name" value="Lactamase_B"/>
    <property type="match status" value="1"/>
</dbReference>
<dbReference type="InterPro" id="IPR036866">
    <property type="entry name" value="RibonucZ/Hydroxyglut_hydro"/>
</dbReference>
<comment type="cofactor">
    <cofactor evidence="1">
        <name>Zn(2+)</name>
        <dbReference type="ChEBI" id="CHEBI:29105"/>
    </cofactor>
</comment>
<evidence type="ECO:0000256" key="1">
    <source>
        <dbReference type="ARBA" id="ARBA00001947"/>
    </source>
</evidence>
<comment type="caution">
    <text evidence="6">The sequence shown here is derived from an EMBL/GenBank/DDBJ whole genome shotgun (WGS) entry which is preliminary data.</text>
</comment>
<proteinExistence type="predicted"/>
<dbReference type="SUPFAM" id="SSF56281">
    <property type="entry name" value="Metallo-hydrolase/oxidoreductase"/>
    <property type="match status" value="1"/>
</dbReference>
<dbReference type="GO" id="GO:0046872">
    <property type="term" value="F:metal ion binding"/>
    <property type="evidence" value="ECO:0007669"/>
    <property type="project" value="UniProtKB-KW"/>
</dbReference>
<evidence type="ECO:0000313" key="6">
    <source>
        <dbReference type="EMBL" id="MPN56268.1"/>
    </source>
</evidence>
<dbReference type="InterPro" id="IPR051453">
    <property type="entry name" value="MBL_Glyoxalase_II"/>
</dbReference>
<dbReference type="EC" id="3.1.2.6" evidence="6"/>
<dbReference type="Gene3D" id="3.60.15.10">
    <property type="entry name" value="Ribonuclease Z/Hydroxyacylglutathione hydrolase-like"/>
    <property type="match status" value="1"/>
</dbReference>
<protein>
    <submittedName>
        <fullName evidence="6">Hydroxyacylglutathione hydrolase GloC</fullName>
        <ecNumber evidence="6">3.1.2.6</ecNumber>
    </submittedName>
</protein>
<dbReference type="CDD" id="cd06262">
    <property type="entry name" value="metallo-hydrolase-like_MBL-fold"/>
    <property type="match status" value="1"/>
</dbReference>
<organism evidence="6">
    <name type="scientific">bioreactor metagenome</name>
    <dbReference type="NCBI Taxonomy" id="1076179"/>
    <lineage>
        <taxon>unclassified sequences</taxon>
        <taxon>metagenomes</taxon>
        <taxon>ecological metagenomes</taxon>
    </lineage>
</organism>
<dbReference type="AlphaFoldDB" id="A0A645IXX9"/>